<feature type="region of interest" description="Disordered" evidence="1">
    <location>
        <begin position="177"/>
        <end position="200"/>
    </location>
</feature>
<dbReference type="Proteomes" id="UP000813461">
    <property type="component" value="Unassembled WGS sequence"/>
</dbReference>
<sequence length="477" mass="51386">MSQHPLEPPPTQGRRTPTRTYHAPTIPWTTLRPVSPALSDTSVSTTTTTRPHTRISSPLSNVITHEWLDDIQPDPPTPQSNPPSTYSYDRSVTGYAHAHGYGYGSRPEGLSPVPSSTYYIGSPELPEIRPLSRLSMSSSRSASVEGTVLGVATSVATSRPGTPALVEAWRRSPLMGYRAGGSSPRPHPRALSPSVSVSPTPSRRLADFDFGFDGHDNTTPTSFTFDTDHNTTPSSFAFESPSFAFNPNPDIDIDTTSLAETATDLSSLPPLTRCTTPALLGLASRIPLPPSRTPTPILIQTPNASARSNPSPAPLLPHPSTPINGIRNVTDRQTVPSSPRSSTPITSTRSQNGTQSATSSRSRFTELFDLDGPSLYAQSQSSQAGLVVDPNGRVDENRIEGFGNGYENGVVVVGDGAQGGGDEEEGDKDERMTEERRRDEEYAETVRRVDEMKRARGWRVRVKRGVVGVVCCGKGKM</sequence>
<protein>
    <submittedName>
        <fullName evidence="2">Uncharacterized protein</fullName>
    </submittedName>
</protein>
<feature type="region of interest" description="Disordered" evidence="1">
    <location>
        <begin position="285"/>
        <end position="361"/>
    </location>
</feature>
<feature type="compositionally biased region" description="Polar residues" evidence="1">
    <location>
        <begin position="298"/>
        <end position="310"/>
    </location>
</feature>
<feature type="compositionally biased region" description="Basic and acidic residues" evidence="1">
    <location>
        <begin position="428"/>
        <end position="440"/>
    </location>
</feature>
<reference evidence="2" key="1">
    <citation type="journal article" date="2021" name="Nat. Commun.">
        <title>Genetic determinants of endophytism in the Arabidopsis root mycobiome.</title>
        <authorList>
            <person name="Mesny F."/>
            <person name="Miyauchi S."/>
            <person name="Thiergart T."/>
            <person name="Pickel B."/>
            <person name="Atanasova L."/>
            <person name="Karlsson M."/>
            <person name="Huettel B."/>
            <person name="Barry K.W."/>
            <person name="Haridas S."/>
            <person name="Chen C."/>
            <person name="Bauer D."/>
            <person name="Andreopoulos W."/>
            <person name="Pangilinan J."/>
            <person name="LaButti K."/>
            <person name="Riley R."/>
            <person name="Lipzen A."/>
            <person name="Clum A."/>
            <person name="Drula E."/>
            <person name="Henrissat B."/>
            <person name="Kohler A."/>
            <person name="Grigoriev I.V."/>
            <person name="Martin F.M."/>
            <person name="Hacquard S."/>
        </authorList>
    </citation>
    <scope>NUCLEOTIDE SEQUENCE</scope>
    <source>
        <strain evidence="2">MPI-SDFR-AT-0120</strain>
    </source>
</reference>
<accession>A0A8K0VZX8</accession>
<feature type="compositionally biased region" description="Low complexity" evidence="1">
    <location>
        <begin position="336"/>
        <end position="350"/>
    </location>
</feature>
<dbReference type="AlphaFoldDB" id="A0A8K0VZX8"/>
<organism evidence="2 3">
    <name type="scientific">Paraphoma chrysanthemicola</name>
    <dbReference type="NCBI Taxonomy" id="798071"/>
    <lineage>
        <taxon>Eukaryota</taxon>
        <taxon>Fungi</taxon>
        <taxon>Dikarya</taxon>
        <taxon>Ascomycota</taxon>
        <taxon>Pezizomycotina</taxon>
        <taxon>Dothideomycetes</taxon>
        <taxon>Pleosporomycetidae</taxon>
        <taxon>Pleosporales</taxon>
        <taxon>Pleosporineae</taxon>
        <taxon>Phaeosphaeriaceae</taxon>
        <taxon>Paraphoma</taxon>
    </lineage>
</organism>
<feature type="compositionally biased region" description="Low complexity" evidence="1">
    <location>
        <begin position="39"/>
        <end position="57"/>
    </location>
</feature>
<feature type="region of interest" description="Disordered" evidence="1">
    <location>
        <begin position="1"/>
        <end position="90"/>
    </location>
</feature>
<feature type="compositionally biased region" description="Pro residues" evidence="1">
    <location>
        <begin position="311"/>
        <end position="320"/>
    </location>
</feature>
<keyword evidence="3" id="KW-1185">Reference proteome</keyword>
<feature type="region of interest" description="Disordered" evidence="1">
    <location>
        <begin position="415"/>
        <end position="440"/>
    </location>
</feature>
<dbReference type="EMBL" id="JAGMVJ010000007">
    <property type="protein sequence ID" value="KAH7088898.1"/>
    <property type="molecule type" value="Genomic_DNA"/>
</dbReference>
<evidence type="ECO:0000256" key="1">
    <source>
        <dbReference type="SAM" id="MobiDB-lite"/>
    </source>
</evidence>
<proteinExistence type="predicted"/>
<feature type="compositionally biased region" description="Pro residues" evidence="1">
    <location>
        <begin position="1"/>
        <end position="11"/>
    </location>
</feature>
<feature type="compositionally biased region" description="Polar residues" evidence="1">
    <location>
        <begin position="351"/>
        <end position="361"/>
    </location>
</feature>
<dbReference type="OrthoDB" id="10624681at2759"/>
<evidence type="ECO:0000313" key="3">
    <source>
        <dbReference type="Proteomes" id="UP000813461"/>
    </source>
</evidence>
<name>A0A8K0VZX8_9PLEO</name>
<evidence type="ECO:0000313" key="2">
    <source>
        <dbReference type="EMBL" id="KAH7088898.1"/>
    </source>
</evidence>
<comment type="caution">
    <text evidence="2">The sequence shown here is derived from an EMBL/GenBank/DDBJ whole genome shotgun (WGS) entry which is preliminary data.</text>
</comment>
<gene>
    <name evidence="2" type="ORF">FB567DRAFT_320443</name>
</gene>